<keyword evidence="2" id="KW-0472">Membrane</keyword>
<gene>
    <name evidence="3" type="ORF">THAOC_20888</name>
</gene>
<feature type="transmembrane region" description="Helical" evidence="2">
    <location>
        <begin position="314"/>
        <end position="342"/>
    </location>
</feature>
<evidence type="ECO:0000313" key="3">
    <source>
        <dbReference type="EMBL" id="EJK58947.1"/>
    </source>
</evidence>
<dbReference type="SUPFAM" id="SSF53474">
    <property type="entry name" value="alpha/beta-Hydrolases"/>
    <property type="match status" value="1"/>
</dbReference>
<keyword evidence="4" id="KW-1185">Reference proteome</keyword>
<proteinExistence type="predicted"/>
<name>K0SKE1_THAOC</name>
<evidence type="ECO:0000313" key="4">
    <source>
        <dbReference type="Proteomes" id="UP000266841"/>
    </source>
</evidence>
<reference evidence="3 4" key="1">
    <citation type="journal article" date="2012" name="Genome Biol.">
        <title>Genome and low-iron response of an oceanic diatom adapted to chronic iron limitation.</title>
        <authorList>
            <person name="Lommer M."/>
            <person name="Specht M."/>
            <person name="Roy A.S."/>
            <person name="Kraemer L."/>
            <person name="Andreson R."/>
            <person name="Gutowska M.A."/>
            <person name="Wolf J."/>
            <person name="Bergner S.V."/>
            <person name="Schilhabel M.B."/>
            <person name="Klostermeier U.C."/>
            <person name="Beiko R.G."/>
            <person name="Rosenstiel P."/>
            <person name="Hippler M."/>
            <person name="Laroche J."/>
        </authorList>
    </citation>
    <scope>NUCLEOTIDE SEQUENCE [LARGE SCALE GENOMIC DNA]</scope>
    <source>
        <strain evidence="3 4">CCMP1005</strain>
    </source>
</reference>
<dbReference type="Gene3D" id="3.40.50.1820">
    <property type="entry name" value="alpha/beta hydrolase"/>
    <property type="match status" value="1"/>
</dbReference>
<dbReference type="InterPro" id="IPR029058">
    <property type="entry name" value="AB_hydrolase_fold"/>
</dbReference>
<keyword evidence="2" id="KW-0812">Transmembrane</keyword>
<dbReference type="eggNOG" id="ENOG502QR04">
    <property type="taxonomic scope" value="Eukaryota"/>
</dbReference>
<organism evidence="3 4">
    <name type="scientific">Thalassiosira oceanica</name>
    <name type="common">Marine diatom</name>
    <dbReference type="NCBI Taxonomy" id="159749"/>
    <lineage>
        <taxon>Eukaryota</taxon>
        <taxon>Sar</taxon>
        <taxon>Stramenopiles</taxon>
        <taxon>Ochrophyta</taxon>
        <taxon>Bacillariophyta</taxon>
        <taxon>Coscinodiscophyceae</taxon>
        <taxon>Thalassiosirophycidae</taxon>
        <taxon>Thalassiosirales</taxon>
        <taxon>Thalassiosiraceae</taxon>
        <taxon>Thalassiosira</taxon>
    </lineage>
</organism>
<evidence type="ECO:0000256" key="1">
    <source>
        <dbReference type="SAM" id="MobiDB-lite"/>
    </source>
</evidence>
<dbReference type="Proteomes" id="UP000266841">
    <property type="component" value="Unassembled WGS sequence"/>
</dbReference>
<dbReference type="OrthoDB" id="10260961at2759"/>
<evidence type="ECO:0000256" key="2">
    <source>
        <dbReference type="SAM" id="Phobius"/>
    </source>
</evidence>
<dbReference type="AlphaFoldDB" id="K0SKE1"/>
<dbReference type="PANTHER" id="PTHR42103">
    <property type="entry name" value="ALPHA/BETA-HYDROLASES SUPERFAMILY PROTEIN"/>
    <property type="match status" value="1"/>
</dbReference>
<dbReference type="EMBL" id="AGNL01023920">
    <property type="protein sequence ID" value="EJK58947.1"/>
    <property type="molecule type" value="Genomic_DNA"/>
</dbReference>
<protein>
    <submittedName>
        <fullName evidence="3">Uncharacterized protein</fullName>
    </submittedName>
</protein>
<sequence>MHGGGVVIYLCQKTVGSAQNCSHNQQARLDSGFPTATGDRRRLGSEAVAMPIQFRGGSYHRQRGQKVPWRGGVFIVRMVEDIIANRAQTPPRQSLSLGGVCARFRDIWFPVMSAARWAKVTRDSGKTAYDWVASTYIRADKSTTNDPNDASASVVVFDEVDDGGHRPQTDQMDPSAFRGHSAEQDRPRQHPKHRSRSEKVTDEKSSSCQSLVARLARLGKKAPHSGKKAHNAPMRPLPFLSKDCDDDTLLSRDMYLHSYHGAGPVGPRSNNLTRISPPLPHPPRLLVRTMVLILLVKIRVCFWIVALRFPASHLLPFVAAALQANCPNIIILLAYAVLWSWVGIMGEFIVTTSIVETQSAGSLKVHVFENDGSGAATDDVLLGTIVTVHPWSTLGGSEHNTVGLAKAIVRKSRWRVVTFQLMSRFAAYGILTSHSYEVQQITDVSLWASTTFGPKVVLLGSSAGAPFAGSAMSNLLDKKDLSIDLKAYIGVGYTFGRVASLAFGGHFSSVVGSNMKSKDTDCKQLPPRLFIMGENDEFTSVQQLKDKATEMRKYGETDISIVRGVGHFQLESPGHDPIVADIVIDWLGKLN</sequence>
<accession>K0SKE1</accession>
<dbReference type="PANTHER" id="PTHR42103:SF2">
    <property type="entry name" value="AB HYDROLASE-1 DOMAIN-CONTAINING PROTEIN"/>
    <property type="match status" value="1"/>
</dbReference>
<keyword evidence="2" id="KW-1133">Transmembrane helix</keyword>
<feature type="region of interest" description="Disordered" evidence="1">
    <location>
        <begin position="160"/>
        <end position="208"/>
    </location>
</feature>
<comment type="caution">
    <text evidence="3">The sequence shown here is derived from an EMBL/GenBank/DDBJ whole genome shotgun (WGS) entry which is preliminary data.</text>
</comment>